<dbReference type="InterPro" id="IPR036390">
    <property type="entry name" value="WH_DNA-bd_sf"/>
</dbReference>
<reference evidence="5" key="2">
    <citation type="submission" date="2020-09" db="EMBL/GenBank/DDBJ databases">
        <authorList>
            <person name="Sun Q."/>
            <person name="Ohkuma M."/>
        </authorList>
    </citation>
    <scope>NUCLEOTIDE SEQUENCE</scope>
    <source>
        <strain evidence="5">JCM 13064</strain>
    </source>
</reference>
<dbReference type="GO" id="GO:0003677">
    <property type="term" value="F:DNA binding"/>
    <property type="evidence" value="ECO:0007669"/>
    <property type="project" value="UniProtKB-KW"/>
</dbReference>
<evidence type="ECO:0000256" key="1">
    <source>
        <dbReference type="ARBA" id="ARBA00011046"/>
    </source>
</evidence>
<evidence type="ECO:0000256" key="3">
    <source>
        <dbReference type="ARBA" id="ARBA00023125"/>
    </source>
</evidence>
<evidence type="ECO:0000256" key="4">
    <source>
        <dbReference type="ARBA" id="ARBA00023163"/>
    </source>
</evidence>
<evidence type="ECO:0008006" key="7">
    <source>
        <dbReference type="Google" id="ProtNLM"/>
    </source>
</evidence>
<proteinExistence type="inferred from homology"/>
<gene>
    <name evidence="5" type="ORF">GCM10007964_16700</name>
</gene>
<organism evidence="5 6">
    <name type="scientific">Sphaerisporangium melleum</name>
    <dbReference type="NCBI Taxonomy" id="321316"/>
    <lineage>
        <taxon>Bacteria</taxon>
        <taxon>Bacillati</taxon>
        <taxon>Actinomycetota</taxon>
        <taxon>Actinomycetes</taxon>
        <taxon>Streptosporangiales</taxon>
        <taxon>Streptosporangiaceae</taxon>
        <taxon>Sphaerisporangium</taxon>
    </lineage>
</organism>
<keyword evidence="6" id="KW-1185">Reference proteome</keyword>
<accession>A0A917QXV5</accession>
<dbReference type="AlphaFoldDB" id="A0A917QXV5"/>
<protein>
    <recommendedName>
        <fullName evidence="7">CopY family transcriptional regulator</fullName>
    </recommendedName>
</protein>
<dbReference type="InterPro" id="IPR005650">
    <property type="entry name" value="BlaI_family"/>
</dbReference>
<name>A0A917QXV5_9ACTN</name>
<sequence>MRGADQISRQKDLIGTCGAPTKLDSIGRKHGRGRRMLRGLGDLESVVMDRMWSYRRPASVRDVLEDLRQERQIAYTTVMTVMDNLHKKGLLRREQVSRAYLYEATASKEAYTAELMRSTLANGGNRAATLVHFLERLTPEEAEALEAALQVYPPRGRSS</sequence>
<comment type="similarity">
    <text evidence="1">Belongs to the BlaI transcriptional regulatory family.</text>
</comment>
<dbReference type="SUPFAM" id="SSF46785">
    <property type="entry name" value="Winged helix' DNA-binding domain"/>
    <property type="match status" value="1"/>
</dbReference>
<evidence type="ECO:0000256" key="2">
    <source>
        <dbReference type="ARBA" id="ARBA00023015"/>
    </source>
</evidence>
<comment type="caution">
    <text evidence="5">The sequence shown here is derived from an EMBL/GenBank/DDBJ whole genome shotgun (WGS) entry which is preliminary data.</text>
</comment>
<dbReference type="EMBL" id="BMNT01000007">
    <property type="protein sequence ID" value="GGK74511.1"/>
    <property type="molecule type" value="Genomic_DNA"/>
</dbReference>
<keyword evidence="3" id="KW-0238">DNA-binding</keyword>
<evidence type="ECO:0000313" key="6">
    <source>
        <dbReference type="Proteomes" id="UP000645217"/>
    </source>
</evidence>
<dbReference type="Pfam" id="PF03965">
    <property type="entry name" value="Penicillinase_R"/>
    <property type="match status" value="1"/>
</dbReference>
<dbReference type="InterPro" id="IPR036388">
    <property type="entry name" value="WH-like_DNA-bd_sf"/>
</dbReference>
<dbReference type="Gene3D" id="1.10.10.10">
    <property type="entry name" value="Winged helix-like DNA-binding domain superfamily/Winged helix DNA-binding domain"/>
    <property type="match status" value="1"/>
</dbReference>
<dbReference type="Gene3D" id="6.10.140.850">
    <property type="match status" value="1"/>
</dbReference>
<keyword evidence="2" id="KW-0805">Transcription regulation</keyword>
<dbReference type="Proteomes" id="UP000645217">
    <property type="component" value="Unassembled WGS sequence"/>
</dbReference>
<reference evidence="5" key="1">
    <citation type="journal article" date="2014" name="Int. J. Syst. Evol. Microbiol.">
        <title>Complete genome sequence of Corynebacterium casei LMG S-19264T (=DSM 44701T), isolated from a smear-ripened cheese.</title>
        <authorList>
            <consortium name="US DOE Joint Genome Institute (JGI-PGF)"/>
            <person name="Walter F."/>
            <person name="Albersmeier A."/>
            <person name="Kalinowski J."/>
            <person name="Ruckert C."/>
        </authorList>
    </citation>
    <scope>NUCLEOTIDE SEQUENCE</scope>
    <source>
        <strain evidence="5">JCM 13064</strain>
    </source>
</reference>
<keyword evidence="4" id="KW-0804">Transcription</keyword>
<dbReference type="GO" id="GO:0045892">
    <property type="term" value="P:negative regulation of DNA-templated transcription"/>
    <property type="evidence" value="ECO:0007669"/>
    <property type="project" value="InterPro"/>
</dbReference>
<evidence type="ECO:0000313" key="5">
    <source>
        <dbReference type="EMBL" id="GGK74511.1"/>
    </source>
</evidence>